<name>A0A370L3K1_9HYPH</name>
<evidence type="ECO:0000313" key="8">
    <source>
        <dbReference type="Proteomes" id="UP000255207"/>
    </source>
</evidence>
<dbReference type="InterPro" id="IPR006059">
    <property type="entry name" value="SBP"/>
</dbReference>
<evidence type="ECO:0000256" key="3">
    <source>
        <dbReference type="ARBA" id="ARBA00022729"/>
    </source>
</evidence>
<evidence type="ECO:0000256" key="2">
    <source>
        <dbReference type="ARBA" id="ARBA00022448"/>
    </source>
</evidence>
<dbReference type="PIRSF" id="PIRSF019574">
    <property type="entry name" value="Periplasmic_polyamine_BP"/>
    <property type="match status" value="1"/>
</dbReference>
<dbReference type="Gene3D" id="3.40.190.10">
    <property type="entry name" value="Periplasmic binding protein-like II"/>
    <property type="match status" value="2"/>
</dbReference>
<dbReference type="Proteomes" id="UP000255207">
    <property type="component" value="Unassembled WGS sequence"/>
</dbReference>
<comment type="similarity">
    <text evidence="5">Belongs to the bacterial solute-binding protein PotD/PotF family.</text>
</comment>
<gene>
    <name evidence="7" type="ORF">DWE98_17805</name>
</gene>
<reference evidence="8" key="1">
    <citation type="submission" date="2018-07" db="EMBL/GenBank/DDBJ databases">
        <authorList>
            <person name="Safronova V.I."/>
            <person name="Chirak E.R."/>
            <person name="Sazanova A.L."/>
        </authorList>
    </citation>
    <scope>NUCLEOTIDE SEQUENCE [LARGE SCALE GENOMIC DNA]</scope>
    <source>
        <strain evidence="8">RCAM04685</strain>
    </source>
</reference>
<dbReference type="SUPFAM" id="SSF53850">
    <property type="entry name" value="Periplasmic binding protein-like II"/>
    <property type="match status" value="1"/>
</dbReference>
<evidence type="ECO:0000313" key="7">
    <source>
        <dbReference type="EMBL" id="RDJ23017.1"/>
    </source>
</evidence>
<dbReference type="GO" id="GO:0019808">
    <property type="term" value="F:polyamine binding"/>
    <property type="evidence" value="ECO:0007669"/>
    <property type="project" value="InterPro"/>
</dbReference>
<dbReference type="PANTHER" id="PTHR30222:SF12">
    <property type="entry name" value="NORSPERMIDINE SENSOR"/>
    <property type="match status" value="1"/>
</dbReference>
<organism evidence="7 8">
    <name type="scientific">Bosea caraganae</name>
    <dbReference type="NCBI Taxonomy" id="2763117"/>
    <lineage>
        <taxon>Bacteria</taxon>
        <taxon>Pseudomonadati</taxon>
        <taxon>Pseudomonadota</taxon>
        <taxon>Alphaproteobacteria</taxon>
        <taxon>Hyphomicrobiales</taxon>
        <taxon>Boseaceae</taxon>
        <taxon>Bosea</taxon>
    </lineage>
</organism>
<evidence type="ECO:0000256" key="6">
    <source>
        <dbReference type="SAM" id="SignalP"/>
    </source>
</evidence>
<dbReference type="RefSeq" id="WP_114830628.1">
    <property type="nucleotide sequence ID" value="NZ_QQTO01000012.1"/>
</dbReference>
<dbReference type="Pfam" id="PF13416">
    <property type="entry name" value="SBP_bac_8"/>
    <property type="match status" value="1"/>
</dbReference>
<comment type="subcellular location">
    <subcellularLocation>
        <location evidence="1 5">Periplasm</location>
    </subcellularLocation>
</comment>
<evidence type="ECO:0000256" key="4">
    <source>
        <dbReference type="ARBA" id="ARBA00022764"/>
    </source>
</evidence>
<dbReference type="InterPro" id="IPR001188">
    <property type="entry name" value="Sperm_putr-bd"/>
</dbReference>
<dbReference type="PRINTS" id="PR00909">
    <property type="entry name" value="SPERMDNBNDNG"/>
</dbReference>
<keyword evidence="3 6" id="KW-0732">Signal</keyword>
<dbReference type="OrthoDB" id="9769319at2"/>
<comment type="caution">
    <text evidence="7">The sequence shown here is derived from an EMBL/GenBank/DDBJ whole genome shotgun (WGS) entry which is preliminary data.</text>
</comment>
<dbReference type="EMBL" id="QQTP01000009">
    <property type="protein sequence ID" value="RDJ23017.1"/>
    <property type="molecule type" value="Genomic_DNA"/>
</dbReference>
<proteinExistence type="inferred from homology"/>
<sequence length="371" mass="41031">MARVGRGLKGLAAAAALGWALIVGAPAEAQNKELRIYNWSDYVDPEVLDAFKKETGITVVYDTFDQMETVETKLLAGKTGYDLIVVTASFLPRHIPLGLYAPIDAAKVPNLKNAWPEIQQRLAKYDPGNKYAVNYMWGTTGIGYNVAKIKERLGPDAVIDSWSILFDAEKLKKLSNCGVHVLDAVEEMFPAALRYLGLNPDSKNEADLNKAAELLRKMRPNIQKFHSSEYINALANGDICLAVGYSGDILQAKKRAEEAKNKVEIAYSIPKEGALMWFDSFVIPKDAANPDAALQFIDFVNRPAMAAKNSDFIQYANGNIASKPLLSAAVRDNPGIYPPDAVMSRLYTITPYDQKTQRLVNRLWTRVKTGK</sequence>
<keyword evidence="2 5" id="KW-0813">Transport</keyword>
<evidence type="ECO:0000256" key="5">
    <source>
        <dbReference type="PIRNR" id="PIRNR019574"/>
    </source>
</evidence>
<dbReference type="GO" id="GO:0042597">
    <property type="term" value="C:periplasmic space"/>
    <property type="evidence" value="ECO:0007669"/>
    <property type="project" value="UniProtKB-SubCell"/>
</dbReference>
<dbReference type="GO" id="GO:0015846">
    <property type="term" value="P:polyamine transport"/>
    <property type="evidence" value="ECO:0007669"/>
    <property type="project" value="InterPro"/>
</dbReference>
<dbReference type="PANTHER" id="PTHR30222">
    <property type="entry name" value="SPERMIDINE/PUTRESCINE-BINDING PERIPLASMIC PROTEIN"/>
    <property type="match status" value="1"/>
</dbReference>
<evidence type="ECO:0000256" key="1">
    <source>
        <dbReference type="ARBA" id="ARBA00004418"/>
    </source>
</evidence>
<feature type="signal peptide" evidence="6">
    <location>
        <begin position="1"/>
        <end position="29"/>
    </location>
</feature>
<keyword evidence="4 5" id="KW-0574">Periplasm</keyword>
<dbReference type="CDD" id="cd13659">
    <property type="entry name" value="PBP2_PotF"/>
    <property type="match status" value="1"/>
</dbReference>
<keyword evidence="8" id="KW-1185">Reference proteome</keyword>
<feature type="chain" id="PRO_5030068333" description="Putrescine-binding periplasmic protein" evidence="6">
    <location>
        <begin position="30"/>
        <end position="371"/>
    </location>
</feature>
<comment type="function">
    <text evidence="5">Required for the activity of the bacterial periplasmic transport system of putrescine.</text>
</comment>
<dbReference type="AlphaFoldDB" id="A0A370L3K1"/>
<accession>A0A370L3K1</accession>
<protein>
    <recommendedName>
        <fullName evidence="5">Putrescine-binding periplasmic protein</fullName>
    </recommendedName>
</protein>